<dbReference type="EMBL" id="WKKC01000030">
    <property type="protein sequence ID" value="MTE03861.1"/>
    <property type="molecule type" value="Genomic_DNA"/>
</dbReference>
<dbReference type="AlphaFoldDB" id="A0A9X8YTU3"/>
<reference evidence="1 2" key="1">
    <citation type="submission" date="2019-11" db="EMBL/GenBank/DDBJ databases">
        <title>Gastrointestinal microbiota of Peromyscus leucopus.</title>
        <authorList>
            <person name="Milovic A."/>
            <person name="Bassam K."/>
            <person name="Barbour A.G."/>
        </authorList>
    </citation>
    <scope>NUCLEOTIDE SEQUENCE [LARGE SCALE GENOMIC DNA]</scope>
    <source>
        <strain evidence="1 2">LL8</strain>
    </source>
</reference>
<evidence type="ECO:0000313" key="2">
    <source>
        <dbReference type="Proteomes" id="UP000488295"/>
    </source>
</evidence>
<proteinExistence type="predicted"/>
<dbReference type="Proteomes" id="UP000488295">
    <property type="component" value="Unassembled WGS sequence"/>
</dbReference>
<dbReference type="Pfam" id="PF22398">
    <property type="entry name" value="DUF6978"/>
    <property type="match status" value="1"/>
</dbReference>
<name>A0A9X8YTU3_LACJH</name>
<dbReference type="RefSeq" id="WP_135352002.1">
    <property type="nucleotide sequence ID" value="NZ_SRKQ01000001.1"/>
</dbReference>
<evidence type="ECO:0000313" key="1">
    <source>
        <dbReference type="EMBL" id="MTE03861.1"/>
    </source>
</evidence>
<comment type="caution">
    <text evidence="1">The sequence shown here is derived from an EMBL/GenBank/DDBJ whole genome shotgun (WGS) entry which is preliminary data.</text>
</comment>
<organism evidence="1 2">
    <name type="scientific">Lactobacillus johnsonii</name>
    <dbReference type="NCBI Taxonomy" id="33959"/>
    <lineage>
        <taxon>Bacteria</taxon>
        <taxon>Bacillati</taxon>
        <taxon>Bacillota</taxon>
        <taxon>Bacilli</taxon>
        <taxon>Lactobacillales</taxon>
        <taxon>Lactobacillaceae</taxon>
        <taxon>Lactobacillus</taxon>
    </lineage>
</organism>
<gene>
    <name evidence="1" type="ORF">GJU95_08815</name>
</gene>
<accession>A0A9X8YTU3</accession>
<protein>
    <submittedName>
        <fullName evidence="1">Uncharacterized protein</fullName>
    </submittedName>
</protein>
<sequence>MDLEKLSDNEVDELIDEAKHFFESFTLNVPLGKFNEDHIVLGESSNLKYVWHGYRGRLDTKYSLHIRFKQNNAHLVRLCINGTRHHNYDGTIVEGNHIHLYRYVNNSIVSYAYPLDDYIFNSNDELENAIEKFLQFVHIRTDKNDTSRQALN</sequence>
<dbReference type="InterPro" id="IPR053916">
    <property type="entry name" value="DUF6978"/>
</dbReference>